<dbReference type="PANTHER" id="PTHR30373">
    <property type="entry name" value="UPF0603 PROTEIN YGCG"/>
    <property type="match status" value="1"/>
</dbReference>
<proteinExistence type="predicted"/>
<feature type="region of interest" description="Disordered" evidence="1">
    <location>
        <begin position="201"/>
        <end position="220"/>
    </location>
</feature>
<evidence type="ECO:0000259" key="3">
    <source>
        <dbReference type="Pfam" id="PF04536"/>
    </source>
</evidence>
<dbReference type="InterPro" id="IPR007621">
    <property type="entry name" value="TPM_dom"/>
</dbReference>
<keyword evidence="5" id="KW-1185">Reference proteome</keyword>
<comment type="caution">
    <text evidence="4">The sequence shown here is derived from an EMBL/GenBank/DDBJ whole genome shotgun (WGS) entry which is preliminary data.</text>
</comment>
<feature type="domain" description="TPM" evidence="3">
    <location>
        <begin position="116"/>
        <end position="193"/>
    </location>
</feature>
<dbReference type="PANTHER" id="PTHR30373:SF8">
    <property type="entry name" value="BLL7265 PROTEIN"/>
    <property type="match status" value="1"/>
</dbReference>
<protein>
    <submittedName>
        <fullName evidence="4">TPM_phosphatase domain-containing protein</fullName>
    </submittedName>
</protein>
<keyword evidence="2" id="KW-1133">Transmembrane helix</keyword>
<gene>
    <name evidence="4" type="ORF">NSPZN2_11304</name>
</gene>
<keyword evidence="2" id="KW-0472">Membrane</keyword>
<evidence type="ECO:0000256" key="2">
    <source>
        <dbReference type="SAM" id="Phobius"/>
    </source>
</evidence>
<dbReference type="EMBL" id="CAJNBJ010000001">
    <property type="protein sequence ID" value="CAE6712857.1"/>
    <property type="molecule type" value="Genomic_DNA"/>
</dbReference>
<dbReference type="Pfam" id="PF04536">
    <property type="entry name" value="TPM_phosphatase"/>
    <property type="match status" value="1"/>
</dbReference>
<feature type="compositionally biased region" description="Polar residues" evidence="1">
    <location>
        <begin position="207"/>
        <end position="220"/>
    </location>
</feature>
<dbReference type="RefSeq" id="WP_213041070.1">
    <property type="nucleotide sequence ID" value="NZ_CAJNBJ010000001.1"/>
</dbReference>
<sequence>MATGERPALTDEERARIEAAVHAAEQMTSAEIVPMIVGRSGLYREAHHRAGLLAAALMLTALLTIDSVWLPWGWHAANAVWLLGAALAAYAGGSWIGRWPPVLRLFTSHERMRHKVQLRAERAFAQHGLTRTRERTGLLLMVSWLERQVYVLADHALRDRVSTEQWQDVTGVMVERLRAGDLAGGLCRGIEASGRLLAPVCPPRSGDNPNELSNDVIQDL</sequence>
<evidence type="ECO:0000256" key="1">
    <source>
        <dbReference type="SAM" id="MobiDB-lite"/>
    </source>
</evidence>
<feature type="transmembrane region" description="Helical" evidence="2">
    <location>
        <begin position="76"/>
        <end position="96"/>
    </location>
</feature>
<name>A0ABM8QSC8_9BACT</name>
<organism evidence="4 5">
    <name type="scientific">Nitrospira defluvii</name>
    <dbReference type="NCBI Taxonomy" id="330214"/>
    <lineage>
        <taxon>Bacteria</taxon>
        <taxon>Pseudomonadati</taxon>
        <taxon>Nitrospirota</taxon>
        <taxon>Nitrospiria</taxon>
        <taxon>Nitrospirales</taxon>
        <taxon>Nitrospiraceae</taxon>
        <taxon>Nitrospira</taxon>
    </lineage>
</organism>
<evidence type="ECO:0000313" key="5">
    <source>
        <dbReference type="Proteomes" id="UP000675880"/>
    </source>
</evidence>
<dbReference type="Gene3D" id="3.10.310.50">
    <property type="match status" value="1"/>
</dbReference>
<accession>A0ABM8QSC8</accession>
<feature type="transmembrane region" description="Helical" evidence="2">
    <location>
        <begin position="50"/>
        <end position="70"/>
    </location>
</feature>
<evidence type="ECO:0000313" key="4">
    <source>
        <dbReference type="EMBL" id="CAE6712857.1"/>
    </source>
</evidence>
<dbReference type="Proteomes" id="UP000675880">
    <property type="component" value="Unassembled WGS sequence"/>
</dbReference>
<reference evidence="4 5" key="1">
    <citation type="submission" date="2021-02" db="EMBL/GenBank/DDBJ databases">
        <authorList>
            <person name="Han P."/>
        </authorList>
    </citation>
    <scope>NUCLEOTIDE SEQUENCE [LARGE SCALE GENOMIC DNA]</scope>
    <source>
        <strain evidence="4">Candidatus Nitrospira sp. ZN2</strain>
    </source>
</reference>
<keyword evidence="2" id="KW-0812">Transmembrane</keyword>